<gene>
    <name evidence="7" type="ordered locus">Rcas_2592</name>
</gene>
<evidence type="ECO:0000313" key="8">
    <source>
        <dbReference type="Proteomes" id="UP000000263"/>
    </source>
</evidence>
<dbReference type="GO" id="GO:0005886">
    <property type="term" value="C:plasma membrane"/>
    <property type="evidence" value="ECO:0007669"/>
    <property type="project" value="UniProtKB-SubCell"/>
</dbReference>
<dbReference type="Pfam" id="PF07690">
    <property type="entry name" value="MFS_1"/>
    <property type="match status" value="1"/>
</dbReference>
<keyword evidence="2 5" id="KW-0812">Transmembrane</keyword>
<dbReference type="InterPro" id="IPR011701">
    <property type="entry name" value="MFS"/>
</dbReference>
<feature type="transmembrane region" description="Helical" evidence="5">
    <location>
        <begin position="375"/>
        <end position="397"/>
    </location>
</feature>
<organism evidence="7 8">
    <name type="scientific">Roseiflexus castenholzii (strain DSM 13941 / HLO8)</name>
    <dbReference type="NCBI Taxonomy" id="383372"/>
    <lineage>
        <taxon>Bacteria</taxon>
        <taxon>Bacillati</taxon>
        <taxon>Chloroflexota</taxon>
        <taxon>Chloroflexia</taxon>
        <taxon>Chloroflexales</taxon>
        <taxon>Roseiflexineae</taxon>
        <taxon>Roseiflexaceae</taxon>
        <taxon>Roseiflexus</taxon>
    </lineage>
</organism>
<reference evidence="7 8" key="1">
    <citation type="submission" date="2007-08" db="EMBL/GenBank/DDBJ databases">
        <title>Complete sequence of Roseiflexus castenholzii DSM 13941.</title>
        <authorList>
            <consortium name="US DOE Joint Genome Institute"/>
            <person name="Copeland A."/>
            <person name="Lucas S."/>
            <person name="Lapidus A."/>
            <person name="Barry K."/>
            <person name="Glavina del Rio T."/>
            <person name="Dalin E."/>
            <person name="Tice H."/>
            <person name="Pitluck S."/>
            <person name="Thompson L.S."/>
            <person name="Brettin T."/>
            <person name="Bruce D."/>
            <person name="Detter J.C."/>
            <person name="Han C."/>
            <person name="Tapia R."/>
            <person name="Schmutz J."/>
            <person name="Larimer F."/>
            <person name="Land M."/>
            <person name="Hauser L."/>
            <person name="Kyrpides N."/>
            <person name="Mikhailova N."/>
            <person name="Bryant D.A."/>
            <person name="Hanada S."/>
            <person name="Tsukatani Y."/>
            <person name="Richardson P."/>
        </authorList>
    </citation>
    <scope>NUCLEOTIDE SEQUENCE [LARGE SCALE GENOMIC DNA]</scope>
    <source>
        <strain evidence="8">DSM 13941 / HLO8</strain>
    </source>
</reference>
<dbReference type="InterPro" id="IPR036259">
    <property type="entry name" value="MFS_trans_sf"/>
</dbReference>
<feature type="transmembrane region" description="Helical" evidence="5">
    <location>
        <begin position="248"/>
        <end position="270"/>
    </location>
</feature>
<dbReference type="eggNOG" id="COG2814">
    <property type="taxonomic scope" value="Bacteria"/>
</dbReference>
<feature type="transmembrane region" description="Helical" evidence="5">
    <location>
        <begin position="148"/>
        <end position="170"/>
    </location>
</feature>
<accession>A7NMA6</accession>
<keyword evidence="3 5" id="KW-1133">Transmembrane helix</keyword>
<name>A7NMA6_ROSCS</name>
<dbReference type="KEGG" id="rca:Rcas_2592"/>
<proteinExistence type="predicted"/>
<feature type="transmembrane region" description="Helical" evidence="5">
    <location>
        <begin position="56"/>
        <end position="77"/>
    </location>
</feature>
<evidence type="ECO:0000313" key="7">
    <source>
        <dbReference type="EMBL" id="ABU58668.1"/>
    </source>
</evidence>
<dbReference type="SUPFAM" id="SSF103473">
    <property type="entry name" value="MFS general substrate transporter"/>
    <property type="match status" value="1"/>
</dbReference>
<dbReference type="STRING" id="383372.Rcas_2592"/>
<protein>
    <submittedName>
        <fullName evidence="7">Major facilitator superfamily MFS_1</fullName>
    </submittedName>
</protein>
<dbReference type="PANTHER" id="PTHR23518">
    <property type="entry name" value="C-METHYLTRANSFERASE"/>
    <property type="match status" value="1"/>
</dbReference>
<feature type="transmembrane region" description="Helical" evidence="5">
    <location>
        <begin position="176"/>
        <end position="196"/>
    </location>
</feature>
<evidence type="ECO:0000256" key="1">
    <source>
        <dbReference type="ARBA" id="ARBA00004651"/>
    </source>
</evidence>
<feature type="transmembrane region" description="Helical" evidence="5">
    <location>
        <begin position="89"/>
        <end position="107"/>
    </location>
</feature>
<keyword evidence="4 5" id="KW-0472">Membrane</keyword>
<feature type="transmembrane region" description="Helical" evidence="5">
    <location>
        <begin position="336"/>
        <end position="354"/>
    </location>
</feature>
<evidence type="ECO:0000259" key="6">
    <source>
        <dbReference type="PROSITE" id="PS50850"/>
    </source>
</evidence>
<dbReference type="GO" id="GO:0022857">
    <property type="term" value="F:transmembrane transporter activity"/>
    <property type="evidence" value="ECO:0007669"/>
    <property type="project" value="InterPro"/>
</dbReference>
<dbReference type="AlphaFoldDB" id="A7NMA6"/>
<keyword evidence="8" id="KW-1185">Reference proteome</keyword>
<dbReference type="EMBL" id="CP000804">
    <property type="protein sequence ID" value="ABU58668.1"/>
    <property type="molecule type" value="Genomic_DNA"/>
</dbReference>
<dbReference type="RefSeq" id="WP_012121092.1">
    <property type="nucleotide sequence ID" value="NC_009767.1"/>
</dbReference>
<feature type="transmembrane region" description="Helical" evidence="5">
    <location>
        <begin position="28"/>
        <end position="50"/>
    </location>
</feature>
<dbReference type="PROSITE" id="PS50850">
    <property type="entry name" value="MFS"/>
    <property type="match status" value="1"/>
</dbReference>
<feature type="transmembrane region" description="Helical" evidence="5">
    <location>
        <begin position="276"/>
        <end position="298"/>
    </location>
</feature>
<feature type="transmembrane region" description="Helical" evidence="5">
    <location>
        <begin position="403"/>
        <end position="422"/>
    </location>
</feature>
<evidence type="ECO:0000256" key="5">
    <source>
        <dbReference type="SAM" id="Phobius"/>
    </source>
</evidence>
<dbReference type="HOGENOM" id="CLU_637271_0_0_0"/>
<dbReference type="InterPro" id="IPR020846">
    <property type="entry name" value="MFS_dom"/>
</dbReference>
<dbReference type="OrthoDB" id="9768783at2"/>
<evidence type="ECO:0000256" key="2">
    <source>
        <dbReference type="ARBA" id="ARBA00022692"/>
    </source>
</evidence>
<sequence>MSEQSSFESTSHQSSTSPSWRAWIEPWYAVYTLLGAVSAGLLPILIPLFVHQQGTAAEVGLVMAALNASGLLAPLWSWLADRYRWHRQIIAGGMALTAIGTTIFMFVTNAVLWAVIALLLNLGAIAAATIANLLIIERFPRTEWDERLGWLQTAYGGGQVFGLLITAFLGQANLRIGFGITALCCFIGMGIAWRFVRTPSAARPTIPLLRHHPKHTDGMFSSPYQLLHHLNPTLICNRNGILTTPLSVWLGVWLLAASGAGAFFALYPIVMQQVFSIAPSVAAGGFAVAAALGLLLYAPAGDLMHRIGPLAVVRYALIVRAGACALLWLIGNVSVGFVPVITIFIIIVLSWSFISVSATDLTALLSPVEGGESIGLFNAISALANIIGASLGGWIAVQFGYPAVIAWAALGVACGAAGTYILRPPPQAAS</sequence>
<dbReference type="Proteomes" id="UP000000263">
    <property type="component" value="Chromosome"/>
</dbReference>
<feature type="transmembrane region" description="Helical" evidence="5">
    <location>
        <begin position="310"/>
        <end position="330"/>
    </location>
</feature>
<evidence type="ECO:0000256" key="4">
    <source>
        <dbReference type="ARBA" id="ARBA00023136"/>
    </source>
</evidence>
<dbReference type="Gene3D" id="1.20.1250.20">
    <property type="entry name" value="MFS general substrate transporter like domains"/>
    <property type="match status" value="1"/>
</dbReference>
<feature type="domain" description="Major facilitator superfamily (MFS) profile" evidence="6">
    <location>
        <begin position="1"/>
        <end position="427"/>
    </location>
</feature>
<dbReference type="PANTHER" id="PTHR23518:SF2">
    <property type="entry name" value="MAJOR FACILITATOR SUPERFAMILY TRANSPORTER"/>
    <property type="match status" value="1"/>
</dbReference>
<evidence type="ECO:0000256" key="3">
    <source>
        <dbReference type="ARBA" id="ARBA00022989"/>
    </source>
</evidence>
<feature type="transmembrane region" description="Helical" evidence="5">
    <location>
        <begin position="113"/>
        <end position="136"/>
    </location>
</feature>
<comment type="subcellular location">
    <subcellularLocation>
        <location evidence="1">Cell membrane</location>
        <topology evidence="1">Multi-pass membrane protein</topology>
    </subcellularLocation>
</comment>